<reference evidence="12 13" key="2">
    <citation type="journal article" date="2018" name="Plant J.">
        <title>The Physcomitrella patens chromosome-scale assembly reveals moss genome structure and evolution.</title>
        <authorList>
            <person name="Lang D."/>
            <person name="Ullrich K.K."/>
            <person name="Murat F."/>
            <person name="Fuchs J."/>
            <person name="Jenkins J."/>
            <person name="Haas F.B."/>
            <person name="Piednoel M."/>
            <person name="Gundlach H."/>
            <person name="Van Bel M."/>
            <person name="Meyberg R."/>
            <person name="Vives C."/>
            <person name="Morata J."/>
            <person name="Symeonidi A."/>
            <person name="Hiss M."/>
            <person name="Muchero W."/>
            <person name="Kamisugi Y."/>
            <person name="Saleh O."/>
            <person name="Blanc G."/>
            <person name="Decker E.L."/>
            <person name="van Gessel N."/>
            <person name="Grimwood J."/>
            <person name="Hayes R.D."/>
            <person name="Graham S.W."/>
            <person name="Gunter L.E."/>
            <person name="McDaniel S.F."/>
            <person name="Hoernstein S.N.W."/>
            <person name="Larsson A."/>
            <person name="Li F.W."/>
            <person name="Perroud P.F."/>
            <person name="Phillips J."/>
            <person name="Ranjan P."/>
            <person name="Rokshar D.S."/>
            <person name="Rothfels C.J."/>
            <person name="Schneider L."/>
            <person name="Shu S."/>
            <person name="Stevenson D.W."/>
            <person name="Thummler F."/>
            <person name="Tillich M."/>
            <person name="Villarreal Aguilar J.C."/>
            <person name="Widiez T."/>
            <person name="Wong G.K."/>
            <person name="Wymore A."/>
            <person name="Zhang Y."/>
            <person name="Zimmer A.D."/>
            <person name="Quatrano R.S."/>
            <person name="Mayer K.F.X."/>
            <person name="Goodstein D."/>
            <person name="Casacuberta J.M."/>
            <person name="Vandepoele K."/>
            <person name="Reski R."/>
            <person name="Cuming A.C."/>
            <person name="Tuskan G.A."/>
            <person name="Maumus F."/>
            <person name="Salse J."/>
            <person name="Schmutz J."/>
            <person name="Rensing S.A."/>
        </authorList>
    </citation>
    <scope>NUCLEOTIDE SEQUENCE [LARGE SCALE GENOMIC DNA]</scope>
    <source>
        <strain evidence="12 13">cv. Gransden 2004</strain>
    </source>
</reference>
<accession>A0A7I4CYL7</accession>
<evidence type="ECO:0000256" key="10">
    <source>
        <dbReference type="SAM" id="SignalP"/>
    </source>
</evidence>
<dbReference type="CDD" id="cd03881">
    <property type="entry name" value="M28_Nicastrin"/>
    <property type="match status" value="1"/>
</dbReference>
<feature type="domain" description="Nicastrin small lobe" evidence="11">
    <location>
        <begin position="44"/>
        <end position="194"/>
    </location>
</feature>
<keyword evidence="6" id="KW-0914">Notch signaling pathway</keyword>
<evidence type="ECO:0000259" key="11">
    <source>
        <dbReference type="Pfam" id="PF18266"/>
    </source>
</evidence>
<dbReference type="AlphaFoldDB" id="A0A7I4CYL7"/>
<keyword evidence="9" id="KW-0325">Glycoprotein</keyword>
<feature type="signal peptide" evidence="10">
    <location>
        <begin position="1"/>
        <end position="23"/>
    </location>
</feature>
<evidence type="ECO:0000256" key="7">
    <source>
        <dbReference type="ARBA" id="ARBA00022989"/>
    </source>
</evidence>
<evidence type="ECO:0000256" key="5">
    <source>
        <dbReference type="ARBA" id="ARBA00022729"/>
    </source>
</evidence>
<dbReference type="EMBL" id="ABEU02000025">
    <property type="status" value="NOT_ANNOTATED_CDS"/>
    <property type="molecule type" value="Genomic_DNA"/>
</dbReference>
<evidence type="ECO:0000256" key="6">
    <source>
        <dbReference type="ARBA" id="ARBA00022976"/>
    </source>
</evidence>
<organism evidence="12 13">
    <name type="scientific">Physcomitrium patens</name>
    <name type="common">Spreading-leaved earth moss</name>
    <name type="synonym">Physcomitrella patens</name>
    <dbReference type="NCBI Taxonomy" id="3218"/>
    <lineage>
        <taxon>Eukaryota</taxon>
        <taxon>Viridiplantae</taxon>
        <taxon>Streptophyta</taxon>
        <taxon>Embryophyta</taxon>
        <taxon>Bryophyta</taxon>
        <taxon>Bryophytina</taxon>
        <taxon>Bryopsida</taxon>
        <taxon>Funariidae</taxon>
        <taxon>Funariales</taxon>
        <taxon>Funariaceae</taxon>
        <taxon>Physcomitrium</taxon>
    </lineage>
</organism>
<keyword evidence="7" id="KW-1133">Transmembrane helix</keyword>
<dbReference type="InterPro" id="IPR041084">
    <property type="entry name" value="Ncstrn_small"/>
</dbReference>
<evidence type="ECO:0000256" key="8">
    <source>
        <dbReference type="ARBA" id="ARBA00023136"/>
    </source>
</evidence>
<gene>
    <name evidence="12" type="primary">LOC112277334</name>
</gene>
<protein>
    <recommendedName>
        <fullName evidence="3">Nicastrin</fullName>
    </recommendedName>
</protein>
<reference evidence="12 13" key="1">
    <citation type="journal article" date="2008" name="Science">
        <title>The Physcomitrella genome reveals evolutionary insights into the conquest of land by plants.</title>
        <authorList>
            <person name="Rensing S."/>
            <person name="Lang D."/>
            <person name="Zimmer A."/>
            <person name="Terry A."/>
            <person name="Salamov A."/>
            <person name="Shapiro H."/>
            <person name="Nishiyama T."/>
            <person name="Perroud P.-F."/>
            <person name="Lindquist E."/>
            <person name="Kamisugi Y."/>
            <person name="Tanahashi T."/>
            <person name="Sakakibara K."/>
            <person name="Fujita T."/>
            <person name="Oishi K."/>
            <person name="Shin-I T."/>
            <person name="Kuroki Y."/>
            <person name="Toyoda A."/>
            <person name="Suzuki Y."/>
            <person name="Hashimoto A."/>
            <person name="Yamaguchi K."/>
            <person name="Sugano A."/>
            <person name="Kohara Y."/>
            <person name="Fujiyama A."/>
            <person name="Anterola A."/>
            <person name="Aoki S."/>
            <person name="Ashton N."/>
            <person name="Barbazuk W.B."/>
            <person name="Barker E."/>
            <person name="Bennetzen J."/>
            <person name="Bezanilla M."/>
            <person name="Blankenship R."/>
            <person name="Cho S.H."/>
            <person name="Dutcher S."/>
            <person name="Estelle M."/>
            <person name="Fawcett J.A."/>
            <person name="Gundlach H."/>
            <person name="Hanada K."/>
            <person name="Heyl A."/>
            <person name="Hicks K.A."/>
            <person name="Hugh J."/>
            <person name="Lohr M."/>
            <person name="Mayer K."/>
            <person name="Melkozernov A."/>
            <person name="Murata T."/>
            <person name="Nelson D."/>
            <person name="Pils B."/>
            <person name="Prigge M."/>
            <person name="Reiss B."/>
            <person name="Renner T."/>
            <person name="Rombauts S."/>
            <person name="Rushton P."/>
            <person name="Sanderfoot A."/>
            <person name="Schween G."/>
            <person name="Shiu S.-H."/>
            <person name="Stueber K."/>
            <person name="Theodoulou F.L."/>
            <person name="Tu H."/>
            <person name="Van de Peer Y."/>
            <person name="Verrier P.J."/>
            <person name="Waters E."/>
            <person name="Wood A."/>
            <person name="Yang L."/>
            <person name="Cove D."/>
            <person name="Cuming A."/>
            <person name="Hasebe M."/>
            <person name="Lucas S."/>
            <person name="Mishler D.B."/>
            <person name="Reski R."/>
            <person name="Grigoriev I."/>
            <person name="Quatrano R.S."/>
            <person name="Boore J.L."/>
        </authorList>
    </citation>
    <scope>NUCLEOTIDE SEQUENCE [LARGE SCALE GENOMIC DNA]</scope>
    <source>
        <strain evidence="12 13">cv. Gransden 2004</strain>
    </source>
</reference>
<dbReference type="Gene3D" id="3.40.630.10">
    <property type="entry name" value="Zn peptidases"/>
    <property type="match status" value="1"/>
</dbReference>
<dbReference type="GO" id="GO:0007219">
    <property type="term" value="P:Notch signaling pathway"/>
    <property type="evidence" value="ECO:0007669"/>
    <property type="project" value="UniProtKB-KW"/>
</dbReference>
<proteinExistence type="inferred from homology"/>
<keyword evidence="5 10" id="KW-0732">Signal</keyword>
<dbReference type="InterPro" id="IPR008710">
    <property type="entry name" value="Nicastrin"/>
</dbReference>
<dbReference type="Pfam" id="PF05450">
    <property type="entry name" value="Nicastrin"/>
    <property type="match status" value="1"/>
</dbReference>
<evidence type="ECO:0000313" key="13">
    <source>
        <dbReference type="Proteomes" id="UP000006727"/>
    </source>
</evidence>
<dbReference type="PANTHER" id="PTHR21092">
    <property type="entry name" value="NICASTRIN"/>
    <property type="match status" value="1"/>
</dbReference>
<evidence type="ECO:0000256" key="2">
    <source>
        <dbReference type="ARBA" id="ARBA00007717"/>
    </source>
</evidence>
<evidence type="ECO:0000256" key="9">
    <source>
        <dbReference type="ARBA" id="ARBA00023180"/>
    </source>
</evidence>
<keyword evidence="13" id="KW-1185">Reference proteome</keyword>
<comment type="similarity">
    <text evidence="2">Belongs to the nicastrin family.</text>
</comment>
<dbReference type="GO" id="GO:0005886">
    <property type="term" value="C:plasma membrane"/>
    <property type="evidence" value="ECO:0007669"/>
    <property type="project" value="UniProtKB-ARBA"/>
</dbReference>
<reference evidence="12" key="3">
    <citation type="submission" date="2020-12" db="UniProtKB">
        <authorList>
            <consortium name="EnsemblPlants"/>
        </authorList>
    </citation>
    <scope>IDENTIFICATION</scope>
</reference>
<keyword evidence="8" id="KW-0472">Membrane</keyword>
<keyword evidence="4" id="KW-0812">Transmembrane</keyword>
<dbReference type="PANTHER" id="PTHR21092:SF0">
    <property type="entry name" value="NICASTRIN"/>
    <property type="match status" value="1"/>
</dbReference>
<dbReference type="SUPFAM" id="SSF53187">
    <property type="entry name" value="Zn-dependent exopeptidases"/>
    <property type="match status" value="1"/>
</dbReference>
<dbReference type="GO" id="GO:0016485">
    <property type="term" value="P:protein processing"/>
    <property type="evidence" value="ECO:0007669"/>
    <property type="project" value="InterPro"/>
</dbReference>
<name>A0A7I4CYL7_PHYPA</name>
<sequence length="594" mass="63893">MAAIARAWGLLLLLLLLPWLAHGSSIKSVPELESRMYASLAGFPCVRWLNLTGELGCANPGHGAVSAPILRMGDALDSPATVLVPAESFEEFVDRFGDDKNVVGVLVENGSQAPGFGASDDARFPQAEFAPYENQSWVWNPFGSGMMHRRLNFPVFFLSSPENIELARRLASQNVEKGSKRPANVVEFNDVMQTTKTGTPTTESCLGELSCLPLGGYSVMSTFPPVNVSHPTVKPVVLAMASVDSATFFRDVAPGADSPMSGVIALLAAVDALSHVPDFDSFLKRLVFLVFTGEARGYLGSRQFLAQLKKGAFADYGLTSIHQILEVGSVGQASEATFFVHKQATAAAVDTQQIIDALYLSASSTDSTVKLANEDNPGIPPSSLMTFVHNDPTVAGVVIEEFDTAFTNKYYNSVDDNSSNVNLPSLVVAASLVARSLVLLASDNNLRFDSPIFESIQVNMSLVEEMVNCFFGTSPGMRCSLVESLMTASHDVANHYVGVFQADPSVSPNSMPEVIDDTTRFVWNFLADRTALPREDLHEKCTLVCKNPDEVCVGATQSQLGQCRVSSTSSCILAGKMISFHFSQLSNRSGCHTG</sequence>
<comment type="subcellular location">
    <subcellularLocation>
        <location evidence="1">Membrane</location>
        <topology evidence="1">Single-pass type I membrane protein</topology>
    </subcellularLocation>
</comment>
<dbReference type="EnsemblPlants" id="Pp3c25_11440V3.2">
    <property type="protein sequence ID" value="Pp3c25_11440V3.2"/>
    <property type="gene ID" value="Pp3c25_11440"/>
</dbReference>
<evidence type="ECO:0000256" key="4">
    <source>
        <dbReference type="ARBA" id="ARBA00022692"/>
    </source>
</evidence>
<feature type="chain" id="PRO_5029646980" description="Nicastrin" evidence="10">
    <location>
        <begin position="24"/>
        <end position="594"/>
    </location>
</feature>
<dbReference type="Gramene" id="Pp3c25_11440V3.2">
    <property type="protein sequence ID" value="Pp3c25_11440V3.2"/>
    <property type="gene ID" value="Pp3c25_11440"/>
</dbReference>
<dbReference type="Proteomes" id="UP000006727">
    <property type="component" value="Chromosome 25"/>
</dbReference>
<dbReference type="Pfam" id="PF18266">
    <property type="entry name" value="Ncstrn_small"/>
    <property type="match status" value="1"/>
</dbReference>
<evidence type="ECO:0000256" key="1">
    <source>
        <dbReference type="ARBA" id="ARBA00004479"/>
    </source>
</evidence>
<evidence type="ECO:0000256" key="3">
    <source>
        <dbReference type="ARBA" id="ARBA00015303"/>
    </source>
</evidence>
<evidence type="ECO:0000313" key="12">
    <source>
        <dbReference type="EnsemblPlants" id="Pp3c25_11440V3.2"/>
    </source>
</evidence>